<dbReference type="SMART" id="SM00363">
    <property type="entry name" value="S4"/>
    <property type="match status" value="1"/>
</dbReference>
<dbReference type="RefSeq" id="WP_223252165.1">
    <property type="nucleotide sequence ID" value="NZ_CAJGAB010000041.1"/>
</dbReference>
<evidence type="ECO:0000256" key="1">
    <source>
        <dbReference type="PROSITE-ProRule" id="PRU00182"/>
    </source>
</evidence>
<evidence type="ECO:0000313" key="3">
    <source>
        <dbReference type="EMBL" id="AYF01025.1"/>
    </source>
</evidence>
<organism evidence="3 4">
    <name type="scientific">Paracoccus yeei</name>
    <dbReference type="NCBI Taxonomy" id="147645"/>
    <lineage>
        <taxon>Bacteria</taxon>
        <taxon>Pseudomonadati</taxon>
        <taxon>Pseudomonadota</taxon>
        <taxon>Alphaproteobacteria</taxon>
        <taxon>Rhodobacterales</taxon>
        <taxon>Paracoccaceae</taxon>
        <taxon>Paracoccus</taxon>
    </lineage>
</organism>
<dbReference type="PROSITE" id="PS50889">
    <property type="entry name" value="S4"/>
    <property type="match status" value="1"/>
</dbReference>
<dbReference type="GeneID" id="78898908"/>
<name>A0A386UK18_9RHOB</name>
<dbReference type="AlphaFoldDB" id="A0A386UK18"/>
<protein>
    <submittedName>
        <fullName evidence="3">RNA-binding S4 domain-containing protein</fullName>
    </submittedName>
</protein>
<accession>A0A386UK18</accession>
<gene>
    <name evidence="3" type="ORF">PY32053_01395</name>
</gene>
<evidence type="ECO:0000313" key="4">
    <source>
        <dbReference type="Proteomes" id="UP000272010"/>
    </source>
</evidence>
<dbReference type="SUPFAM" id="SSF55174">
    <property type="entry name" value="Alpha-L RNA-binding motif"/>
    <property type="match status" value="1"/>
</dbReference>
<dbReference type="Pfam" id="PF01479">
    <property type="entry name" value="S4"/>
    <property type="match status" value="1"/>
</dbReference>
<dbReference type="Proteomes" id="UP000272010">
    <property type="component" value="Chromosome"/>
</dbReference>
<evidence type="ECO:0000259" key="2">
    <source>
        <dbReference type="SMART" id="SM00363"/>
    </source>
</evidence>
<reference evidence="4" key="1">
    <citation type="submission" date="2018-07" db="EMBL/GenBank/DDBJ databases">
        <title>Genome Structure of the Opportunistic Pathogen Paracoccus yeei (Alphaproteobacteria) and Identification of Putative Virulence Factors.</title>
        <authorList>
            <person name="Lasek R."/>
            <person name="Szuplewska M."/>
            <person name="Mitura M."/>
            <person name="Decewicz P."/>
            <person name="Chmielowska C."/>
            <person name="Pawlot A."/>
            <person name="Sentkowska D."/>
            <person name="Czarnecki J."/>
            <person name="Bartosik D."/>
        </authorList>
    </citation>
    <scope>NUCLEOTIDE SEQUENCE [LARGE SCALE GENOMIC DNA]</scope>
    <source>
        <strain evidence="4">CCUG 32053</strain>
    </source>
</reference>
<sequence>MAEPEGAASIRLDRWLHHARMFRTRTLAADAIAAGGIRLNGKPCAKPAQVLRGGDLVTVAAHGRVRVLRVLDLGERRGPATEAATLYEEVEM</sequence>
<dbReference type="CDD" id="cd00165">
    <property type="entry name" value="S4"/>
    <property type="match status" value="1"/>
</dbReference>
<dbReference type="InterPro" id="IPR002942">
    <property type="entry name" value="S4_RNA-bd"/>
</dbReference>
<keyword evidence="1" id="KW-0694">RNA-binding</keyword>
<dbReference type="InterPro" id="IPR036986">
    <property type="entry name" value="S4_RNA-bd_sf"/>
</dbReference>
<proteinExistence type="predicted"/>
<dbReference type="Gene3D" id="3.10.290.10">
    <property type="entry name" value="RNA-binding S4 domain"/>
    <property type="match status" value="1"/>
</dbReference>
<dbReference type="GO" id="GO:0003723">
    <property type="term" value="F:RNA binding"/>
    <property type="evidence" value="ECO:0007669"/>
    <property type="project" value="UniProtKB-KW"/>
</dbReference>
<dbReference type="EMBL" id="CP031078">
    <property type="protein sequence ID" value="AYF01025.1"/>
    <property type="molecule type" value="Genomic_DNA"/>
</dbReference>
<feature type="domain" description="RNA-binding S4" evidence="2">
    <location>
        <begin position="10"/>
        <end position="75"/>
    </location>
</feature>